<dbReference type="OMA" id="AIRMRPY"/>
<dbReference type="Proteomes" id="UP000053676">
    <property type="component" value="Unassembled WGS sequence"/>
</dbReference>
<dbReference type="AlphaFoldDB" id="W2SU35"/>
<dbReference type="OrthoDB" id="47007at2759"/>
<dbReference type="KEGG" id="nai:NECAME_13613"/>
<dbReference type="Gene3D" id="3.40.50.720">
    <property type="entry name" value="NAD(P)-binding Rossmann-like Domain"/>
    <property type="match status" value="1"/>
</dbReference>
<proteinExistence type="predicted"/>
<sequence length="292" mass="31714">MSRFSGRAVIVTGSSSGIGRAVALLFAREGAMVTICGRNEATLEESRRLIYAENGGHNDKIVVVSGNICDEEVMNNVIHKTLQTFGRLDVLYRKVNNAGGTYGAIDVQGELEGDLEPFDYTFNLNLRSVLRLCQLAYPHLVKTKGEIVNVGSVAGLHNGASAPFPFYSITKAAQDQLTRNLAIHYIRKGVRVNSVNPGYISTSIIQKQGFADDVVKKGEEKMVSNHSRVPYQRTGKPEEVAEAVLFLADREKSGFILGHQLVIDGGSSLQMALISDGFKVFAEVAADSSSQF</sequence>
<reference evidence="2" key="1">
    <citation type="journal article" date="2014" name="Nat. Genet.">
        <title>Genome of the human hookworm Necator americanus.</title>
        <authorList>
            <person name="Tang Y.T."/>
            <person name="Gao X."/>
            <person name="Rosa B.A."/>
            <person name="Abubucker S."/>
            <person name="Hallsworth-Pepin K."/>
            <person name="Martin J."/>
            <person name="Tyagi R."/>
            <person name="Heizer E."/>
            <person name="Zhang X."/>
            <person name="Bhonagiri-Palsikar V."/>
            <person name="Minx P."/>
            <person name="Warren W.C."/>
            <person name="Wang Q."/>
            <person name="Zhan B."/>
            <person name="Hotez P.J."/>
            <person name="Sternberg P.W."/>
            <person name="Dougall A."/>
            <person name="Gaze S.T."/>
            <person name="Mulvenna J."/>
            <person name="Sotillo J."/>
            <person name="Ranganathan S."/>
            <person name="Rabelo E.M."/>
            <person name="Wilson R.K."/>
            <person name="Felgner P.L."/>
            <person name="Bethony J."/>
            <person name="Hawdon J.M."/>
            <person name="Gasser R.B."/>
            <person name="Loukas A."/>
            <person name="Mitreva M."/>
        </authorList>
    </citation>
    <scope>NUCLEOTIDE SEQUENCE [LARGE SCALE GENOMIC DNA]</scope>
</reference>
<dbReference type="PANTHER" id="PTHR44115">
    <property type="entry name" value="PROTEIN CBG09704"/>
    <property type="match status" value="1"/>
</dbReference>
<dbReference type="PANTHER" id="PTHR44115:SF2">
    <property type="entry name" value="NAD(P)-BINDING PROTEIN"/>
    <property type="match status" value="1"/>
</dbReference>
<dbReference type="EMBL" id="KI661760">
    <property type="protein sequence ID" value="ETN73155.1"/>
    <property type="molecule type" value="Genomic_DNA"/>
</dbReference>
<dbReference type="STRING" id="51031.W2SU35"/>
<gene>
    <name evidence="1" type="ORF">NECAME_13613</name>
</gene>
<accession>W2SU35</accession>
<dbReference type="Pfam" id="PF13561">
    <property type="entry name" value="adh_short_C2"/>
    <property type="match status" value="1"/>
</dbReference>
<name>W2SU35_NECAM</name>
<dbReference type="PRINTS" id="PR00081">
    <property type="entry name" value="GDHRDH"/>
</dbReference>
<keyword evidence="2" id="KW-1185">Reference proteome</keyword>
<dbReference type="InterPro" id="IPR002347">
    <property type="entry name" value="SDR_fam"/>
</dbReference>
<dbReference type="SUPFAM" id="SSF51735">
    <property type="entry name" value="NAD(P)-binding Rossmann-fold domains"/>
    <property type="match status" value="1"/>
</dbReference>
<dbReference type="FunFam" id="3.40.50.720:FF:000084">
    <property type="entry name" value="Short-chain dehydrogenase reductase"/>
    <property type="match status" value="1"/>
</dbReference>
<evidence type="ECO:0000313" key="1">
    <source>
        <dbReference type="EMBL" id="ETN73155.1"/>
    </source>
</evidence>
<protein>
    <submittedName>
        <fullName evidence="1">Putative 2-(R)-hydroxypropyl-CoM dehydrogenase</fullName>
    </submittedName>
</protein>
<dbReference type="InterPro" id="IPR036291">
    <property type="entry name" value="NAD(P)-bd_dom_sf"/>
</dbReference>
<evidence type="ECO:0000313" key="2">
    <source>
        <dbReference type="Proteomes" id="UP000053676"/>
    </source>
</evidence>
<organism evidence="1 2">
    <name type="scientific">Necator americanus</name>
    <name type="common">Human hookworm</name>
    <dbReference type="NCBI Taxonomy" id="51031"/>
    <lineage>
        <taxon>Eukaryota</taxon>
        <taxon>Metazoa</taxon>
        <taxon>Ecdysozoa</taxon>
        <taxon>Nematoda</taxon>
        <taxon>Chromadorea</taxon>
        <taxon>Rhabditida</taxon>
        <taxon>Rhabditina</taxon>
        <taxon>Rhabditomorpha</taxon>
        <taxon>Strongyloidea</taxon>
        <taxon>Ancylostomatidae</taxon>
        <taxon>Bunostominae</taxon>
        <taxon>Necator</taxon>
    </lineage>
</organism>